<evidence type="ECO:0000313" key="2">
    <source>
        <dbReference type="EMBL" id="XCI78084.1"/>
    </source>
</evidence>
<organism evidence="2">
    <name type="scientific">Klebsiella phage FKP3</name>
    <dbReference type="NCBI Taxonomy" id="3231233"/>
    <lineage>
        <taxon>Viruses</taxon>
        <taxon>Duplodnaviria</taxon>
        <taxon>Heunggongvirae</taxon>
        <taxon>Uroviricota</taxon>
        <taxon>Caudoviricetes</taxon>
        <taxon>Stephanstirmvirinae</taxon>
        <taxon>Justusliebigvirus</taxon>
    </lineage>
</organism>
<dbReference type="SUPFAM" id="SSF46689">
    <property type="entry name" value="Homeodomain-like"/>
    <property type="match status" value="1"/>
</dbReference>
<sequence length="230" mass="26331">MHEIKGFSKYHMTDNYEIFSTKLNNKLTIRCNRGGYPAVAMTTDTGRRTTKSLHVIVAEIFVENPSPEEYKQVNHKDGNKMNYHPSNLEWVSCSQNVQHAYDTGLHVKAAGINSPNTNMTEHEVRTICELLEEGLSPKDVSETVGVAYHTVRNIKRKAIFADIVKDYTFNLTRPATLSVETVKWICEMLEKGFKCGAIVKMHCSEHLNYQRVYGIKSRKTFTEVSKDYNF</sequence>
<feature type="domain" description="HNH nuclease" evidence="1">
    <location>
        <begin position="53"/>
        <end position="97"/>
    </location>
</feature>
<dbReference type="GO" id="GO:0004519">
    <property type="term" value="F:endonuclease activity"/>
    <property type="evidence" value="ECO:0007669"/>
    <property type="project" value="UniProtKB-KW"/>
</dbReference>
<dbReference type="Gene3D" id="3.90.75.20">
    <property type="match status" value="1"/>
</dbReference>
<keyword evidence="2" id="KW-0378">Hydrolase</keyword>
<dbReference type="Pfam" id="PF13392">
    <property type="entry name" value="HNH_3"/>
    <property type="match status" value="1"/>
</dbReference>
<protein>
    <submittedName>
        <fullName evidence="2">HNH endonuclease</fullName>
    </submittedName>
</protein>
<evidence type="ECO:0000259" key="1">
    <source>
        <dbReference type="Pfam" id="PF13392"/>
    </source>
</evidence>
<dbReference type="InterPro" id="IPR009057">
    <property type="entry name" value="Homeodomain-like_sf"/>
</dbReference>
<keyword evidence="2" id="KW-0540">Nuclease</keyword>
<proteinExistence type="predicted"/>
<dbReference type="InterPro" id="IPR003615">
    <property type="entry name" value="HNH_nuc"/>
</dbReference>
<dbReference type="SUPFAM" id="SSF54060">
    <property type="entry name" value="His-Me finger endonucleases"/>
    <property type="match status" value="1"/>
</dbReference>
<keyword evidence="2" id="KW-0255">Endonuclease</keyword>
<reference evidence="2" key="1">
    <citation type="submission" date="2024-06" db="EMBL/GenBank/DDBJ databases">
        <title>High activity and specificity of bacteriophage cocktails against carbapenem-resistant Klebsiella pneumoniae belonging to high-risk clones CG258 and ST307.</title>
        <authorList>
            <person name="Jimenez Quiceno J."/>
            <person name="Salazar Ospina L."/>
            <person name="Tellez Carrasquilla S."/>
        </authorList>
    </citation>
    <scope>NUCLEOTIDE SEQUENCE</scope>
</reference>
<dbReference type="InterPro" id="IPR044925">
    <property type="entry name" value="His-Me_finger_sf"/>
</dbReference>
<accession>A0AAU8HZG1</accession>
<dbReference type="EMBL" id="PP895363">
    <property type="protein sequence ID" value="XCI78084.1"/>
    <property type="molecule type" value="Genomic_DNA"/>
</dbReference>
<name>A0AAU8HZG1_9CAUD</name>